<sequence length="151" mass="17390">MAEEAKDKRLLEEQKESTDTKSEKPVEPRSKRRRRRNYDDYDAEVAKEETKAKSYPAKSKRKETAEDSESDMDDAKLDALMGNEGEEEDDDLAEIDTSNIITSGRRTRGKVIDYKKTAEDLDKKELNANSNDDAKNDGEEDDDEDDDFREQ</sequence>
<dbReference type="PhylomeDB" id="H0GTT2"/>
<dbReference type="GO" id="GO:0005634">
    <property type="term" value="C:nucleus"/>
    <property type="evidence" value="ECO:0007669"/>
    <property type="project" value="UniProtKB-SubCell"/>
</dbReference>
<dbReference type="EMBL" id="AGVY01000192">
    <property type="protein sequence ID" value="EHN02705.1"/>
    <property type="molecule type" value="Genomic_DNA"/>
</dbReference>
<evidence type="ECO:0000256" key="7">
    <source>
        <dbReference type="ARBA" id="ARBA00023242"/>
    </source>
</evidence>
<feature type="compositionally biased region" description="Basic and acidic residues" evidence="8">
    <location>
        <begin position="110"/>
        <end position="137"/>
    </location>
</feature>
<dbReference type="OrthoDB" id="4174291at2759"/>
<dbReference type="Pfam" id="PF09649">
    <property type="entry name" value="CHZ"/>
    <property type="match status" value="1"/>
</dbReference>
<comment type="caution">
    <text evidence="10">The sequence shown here is derived from an EMBL/GenBank/DDBJ whole genome shotgun (WGS) entry which is preliminary data.</text>
</comment>
<evidence type="ECO:0000256" key="8">
    <source>
        <dbReference type="SAM" id="MobiDB-lite"/>
    </source>
</evidence>
<reference evidence="10 11" key="1">
    <citation type="journal article" date="2012" name="FEMS Yeast Res.">
        <title>The genome sequence of the wine yeast VIN7 reveals an allotriploid hybrid genome with Saccharomyces cerevisiae and Saccharomyces kudriavzevii origins.</title>
        <authorList>
            <person name="Borneman A.R."/>
            <person name="Desany B.A."/>
            <person name="Riches D."/>
            <person name="Affourtit J.P."/>
            <person name="Forgan A.H."/>
            <person name="Pretorius I.S."/>
            <person name="Egholm M."/>
            <person name="Chambers P.J."/>
        </authorList>
    </citation>
    <scope>NUCLEOTIDE SEQUENCE [LARGE SCALE GENOMIC DNA]</scope>
    <source>
        <strain evidence="10 11">VIN7</strain>
    </source>
</reference>
<evidence type="ECO:0000256" key="4">
    <source>
        <dbReference type="ARBA" id="ARBA00018732"/>
    </source>
</evidence>
<proteinExistence type="inferred from homology"/>
<feature type="domain" description="Histone chaperone" evidence="9">
    <location>
        <begin position="86"/>
        <end position="123"/>
    </location>
</feature>
<evidence type="ECO:0000256" key="2">
    <source>
        <dbReference type="ARBA" id="ARBA00004123"/>
    </source>
</evidence>
<feature type="compositionally biased region" description="Basic and acidic residues" evidence="8">
    <location>
        <begin position="1"/>
        <end position="29"/>
    </location>
</feature>
<evidence type="ECO:0000313" key="11">
    <source>
        <dbReference type="Proteomes" id="UP000009009"/>
    </source>
</evidence>
<dbReference type="SMART" id="SM01082">
    <property type="entry name" value="CHZ"/>
    <property type="match status" value="1"/>
</dbReference>
<evidence type="ECO:0000313" key="10">
    <source>
        <dbReference type="EMBL" id="EHN02705.1"/>
    </source>
</evidence>
<evidence type="ECO:0000259" key="9">
    <source>
        <dbReference type="SMART" id="SM01082"/>
    </source>
</evidence>
<keyword evidence="6" id="KW-0143">Chaperone</keyword>
<protein>
    <recommendedName>
        <fullName evidence="5">Histone H2A.Z-specific chaperone CHZ1</fullName>
    </recommendedName>
    <alternativeName>
        <fullName evidence="4">Histone H2A.Z-specific chaperone chz1</fullName>
    </alternativeName>
</protein>
<gene>
    <name evidence="10" type="ORF">VIN7_6676</name>
</gene>
<feature type="compositionally biased region" description="Acidic residues" evidence="8">
    <location>
        <begin position="138"/>
        <end position="151"/>
    </location>
</feature>
<comment type="subcellular location">
    <subcellularLocation>
        <location evidence="2">Nucleus</location>
    </subcellularLocation>
</comment>
<evidence type="ECO:0000256" key="5">
    <source>
        <dbReference type="ARBA" id="ARBA00019831"/>
    </source>
</evidence>
<organism evidence="10 11">
    <name type="scientific">Saccharomyces cerevisiae x Saccharomyces kudriavzevii (strain VIN7)</name>
    <name type="common">Yeast</name>
    <dbReference type="NCBI Taxonomy" id="1095631"/>
    <lineage>
        <taxon>Eukaryota</taxon>
        <taxon>Fungi</taxon>
        <taxon>Dikarya</taxon>
        <taxon>Ascomycota</taxon>
        <taxon>Saccharomycotina</taxon>
        <taxon>Saccharomycetes</taxon>
        <taxon>Saccharomycetales</taxon>
        <taxon>Saccharomycetaceae</taxon>
        <taxon>Saccharomyces</taxon>
    </lineage>
</organism>
<evidence type="ECO:0000256" key="3">
    <source>
        <dbReference type="ARBA" id="ARBA00008057"/>
    </source>
</evidence>
<keyword evidence="7" id="KW-0539">Nucleus</keyword>
<comment type="similarity">
    <text evidence="3">Belongs to the CHZ1 family.</text>
</comment>
<accession>H0GTT2</accession>
<dbReference type="AlphaFoldDB" id="H0GTT2"/>
<evidence type="ECO:0000256" key="1">
    <source>
        <dbReference type="ARBA" id="ARBA00002212"/>
    </source>
</evidence>
<comment type="function">
    <text evidence="1">Forms a chaperone-bound H2A.Z-H2B complex that acts as a source for SWR1 complex-dependent H2A to H2A.Z histone replacement in chromatin.</text>
</comment>
<keyword evidence="11" id="KW-1185">Reference proteome</keyword>
<dbReference type="HOGENOM" id="CLU_126134_1_0_1"/>
<dbReference type="InterPro" id="IPR019098">
    <property type="entry name" value="Histone_chaperone_domain_CHZ"/>
</dbReference>
<feature type="region of interest" description="Disordered" evidence="8">
    <location>
        <begin position="1"/>
        <end position="151"/>
    </location>
</feature>
<evidence type="ECO:0000256" key="6">
    <source>
        <dbReference type="ARBA" id="ARBA00023186"/>
    </source>
</evidence>
<feature type="compositionally biased region" description="Acidic residues" evidence="8">
    <location>
        <begin position="84"/>
        <end position="94"/>
    </location>
</feature>
<dbReference type="Proteomes" id="UP000009009">
    <property type="component" value="Unassembled WGS sequence"/>
</dbReference>
<name>H0GTT2_SACCK</name>